<proteinExistence type="predicted"/>
<organism evidence="5 6">
    <name type="scientific">Chara braunii</name>
    <name type="common">Braun's stonewort</name>
    <dbReference type="NCBI Taxonomy" id="69332"/>
    <lineage>
        <taxon>Eukaryota</taxon>
        <taxon>Viridiplantae</taxon>
        <taxon>Streptophyta</taxon>
        <taxon>Charophyceae</taxon>
        <taxon>Charales</taxon>
        <taxon>Characeae</taxon>
        <taxon>Chara</taxon>
    </lineage>
</organism>
<dbReference type="OrthoDB" id="1740355at2759"/>
<accession>A0A388LDX5</accession>
<dbReference type="EMBL" id="BFEA01000345">
    <property type="protein sequence ID" value="GBG80412.1"/>
    <property type="molecule type" value="Genomic_DNA"/>
</dbReference>
<evidence type="ECO:0000256" key="2">
    <source>
        <dbReference type="ARBA" id="ARBA00022825"/>
    </source>
</evidence>
<dbReference type="InterPro" id="IPR050131">
    <property type="entry name" value="Peptidase_S8_subtilisin-like"/>
</dbReference>
<name>A0A388LDX5_CHABU</name>
<keyword evidence="2" id="KW-0720">Serine protease</keyword>
<gene>
    <name evidence="5" type="ORF">CBR_g30877</name>
</gene>
<dbReference type="Gramene" id="GBG80412">
    <property type="protein sequence ID" value="GBG80412"/>
    <property type="gene ID" value="CBR_g30877"/>
</dbReference>
<reference evidence="5 6" key="1">
    <citation type="journal article" date="2018" name="Cell">
        <title>The Chara Genome: Secondary Complexity and Implications for Plant Terrestrialization.</title>
        <authorList>
            <person name="Nishiyama T."/>
            <person name="Sakayama H."/>
            <person name="Vries J.D."/>
            <person name="Buschmann H."/>
            <person name="Saint-Marcoux D."/>
            <person name="Ullrich K.K."/>
            <person name="Haas F.B."/>
            <person name="Vanderstraeten L."/>
            <person name="Becker D."/>
            <person name="Lang D."/>
            <person name="Vosolsobe S."/>
            <person name="Rombauts S."/>
            <person name="Wilhelmsson P.K.I."/>
            <person name="Janitza P."/>
            <person name="Kern R."/>
            <person name="Heyl A."/>
            <person name="Rumpler F."/>
            <person name="Villalobos L.I.A.C."/>
            <person name="Clay J.M."/>
            <person name="Skokan R."/>
            <person name="Toyoda A."/>
            <person name="Suzuki Y."/>
            <person name="Kagoshima H."/>
            <person name="Schijlen E."/>
            <person name="Tajeshwar N."/>
            <person name="Catarino B."/>
            <person name="Hetherington A.J."/>
            <person name="Saltykova A."/>
            <person name="Bonnot C."/>
            <person name="Breuninger H."/>
            <person name="Symeonidi A."/>
            <person name="Radhakrishnan G.V."/>
            <person name="Van Nieuwerburgh F."/>
            <person name="Deforce D."/>
            <person name="Chang C."/>
            <person name="Karol K.G."/>
            <person name="Hedrich R."/>
            <person name="Ulvskov P."/>
            <person name="Glockner G."/>
            <person name="Delwiche C.F."/>
            <person name="Petrasek J."/>
            <person name="Van de Peer Y."/>
            <person name="Friml J."/>
            <person name="Beilby M."/>
            <person name="Dolan L."/>
            <person name="Kohara Y."/>
            <person name="Sugano S."/>
            <person name="Fujiyama A."/>
            <person name="Delaux P.-M."/>
            <person name="Quint M."/>
            <person name="TheiBen G."/>
            <person name="Hagemann M."/>
            <person name="Harholt J."/>
            <person name="Dunand C."/>
            <person name="Zachgo S."/>
            <person name="Langdale J."/>
            <person name="Maumus F."/>
            <person name="Straeten D.V.D."/>
            <person name="Gould S.B."/>
            <person name="Rensing S.A."/>
        </authorList>
    </citation>
    <scope>NUCLEOTIDE SEQUENCE [LARGE SCALE GENOMIC DNA]</scope>
    <source>
        <strain evidence="5 6">S276</strain>
    </source>
</reference>
<sequence length="730" mass="81305">MVLTRSKTSGMDQQPGETTEAYEARMLDMVAEFKQQAVVATSDVRRKMRTQRNSVASLNSSDRRTLRQQGRLQTNAVDYAETKSSNARGTPSTFETQKGYLGLHMRINAGGATFSGAVEGNISFVVWSLPGPGETEKRCCPVSARLKVKVIPTPPREKRLLWDQFHSVQYPPGYIPRDSLDVRHDILDWHGDHVHTNYHEMFDMLYDEGYFVEVLGSPFTCFDANLRSQASWKEQAAIDELRCCELGVAQGGPWVHVASVCWGTRFDWSSQSPSGHMVRISMAGGSYIESVQRPAQGPQPGVMKGPRQSQWVPKTAIVAPKPFTADKRGEDLDTWLRAVPVYVKCKLTLPDEEVLVAASYLEGSAARWLSGLVQLQGYGHDFRAWAAHQKLDDFLKMVEDRWHDPQGSQKATDAILALQTRQFKSGREATDAVERLICVPGVRYDPQVLLTSYLRCVPMPLRNQLAGEANINMHNFPSFSKKDIDLEAKIWHGHNPTTDGRKKTLPLNWKAKGRIMFVDNDGSTIELDDNFQEGVGSEAGNVKASGGVVVAAVAQKDLLVGLLCGHKAPCSTVPEDAYEAARQYQRMRSRFFDAPSSSTEQAYEAARQYQRMQSCFSDAPSSLRPAIATLSRGITRGRSSFIGRFQRPSQLGAPFSRLYSSLEYGDDSTTKIDPSLGDAPEDLVLRDVIQYHLDDETVPMANCLHMTMSAMGRLAIVLHRLPPAHSLFLR</sequence>
<dbReference type="AlphaFoldDB" id="A0A388LDX5"/>
<evidence type="ECO:0000256" key="1">
    <source>
        <dbReference type="ARBA" id="ARBA00022670"/>
    </source>
</evidence>
<dbReference type="GO" id="GO:0006508">
    <property type="term" value="P:proteolysis"/>
    <property type="evidence" value="ECO:0007669"/>
    <property type="project" value="UniProtKB-KW"/>
</dbReference>
<evidence type="ECO:0000259" key="3">
    <source>
        <dbReference type="Pfam" id="PF23090"/>
    </source>
</evidence>
<evidence type="ECO:0000259" key="4">
    <source>
        <dbReference type="Pfam" id="PF23094"/>
    </source>
</evidence>
<feature type="domain" description="MBTPS1 fourth" evidence="3">
    <location>
        <begin position="154"/>
        <end position="225"/>
    </location>
</feature>
<dbReference type="PANTHER" id="PTHR43806">
    <property type="entry name" value="PEPTIDASE S8"/>
    <property type="match status" value="1"/>
</dbReference>
<keyword evidence="6" id="KW-1185">Reference proteome</keyword>
<feature type="domain" description="MBTPS1 third" evidence="4">
    <location>
        <begin position="98"/>
        <end position="153"/>
    </location>
</feature>
<dbReference type="Pfam" id="PF23094">
    <property type="entry name" value="MBTPS1_3rd"/>
    <property type="match status" value="1"/>
</dbReference>
<protein>
    <submittedName>
        <fullName evidence="5">Uncharacterized protein</fullName>
    </submittedName>
</protein>
<comment type="caution">
    <text evidence="5">The sequence shown here is derived from an EMBL/GenBank/DDBJ whole genome shotgun (WGS) entry which is preliminary data.</text>
</comment>
<dbReference type="InterPro" id="IPR057032">
    <property type="entry name" value="MBTPS1_4th"/>
</dbReference>
<keyword evidence="2" id="KW-0378">Hydrolase</keyword>
<dbReference type="STRING" id="69332.A0A388LDX5"/>
<keyword evidence="1" id="KW-0645">Protease</keyword>
<dbReference type="Pfam" id="PF23090">
    <property type="entry name" value="MBTPS1_4th"/>
    <property type="match status" value="1"/>
</dbReference>
<dbReference type="InterPro" id="IPR057060">
    <property type="entry name" value="MBTPS1_3rd"/>
</dbReference>
<dbReference type="GO" id="GO:0005794">
    <property type="term" value="C:Golgi apparatus"/>
    <property type="evidence" value="ECO:0007669"/>
    <property type="project" value="TreeGrafter"/>
</dbReference>
<evidence type="ECO:0000313" key="5">
    <source>
        <dbReference type="EMBL" id="GBG80412.1"/>
    </source>
</evidence>
<dbReference type="Proteomes" id="UP000265515">
    <property type="component" value="Unassembled WGS sequence"/>
</dbReference>
<evidence type="ECO:0000313" key="6">
    <source>
        <dbReference type="Proteomes" id="UP000265515"/>
    </source>
</evidence>
<dbReference type="GO" id="GO:0004252">
    <property type="term" value="F:serine-type endopeptidase activity"/>
    <property type="evidence" value="ECO:0007669"/>
    <property type="project" value="TreeGrafter"/>
</dbReference>
<dbReference type="PANTHER" id="PTHR43806:SF7">
    <property type="entry name" value="MEMBRANE-BOUND TRANSCRIPTION FACTOR SITE-1 PROTEASE"/>
    <property type="match status" value="1"/>
</dbReference>